<sequence>MHEHVEDAINLMWQRYDEPLTMTDLAGAALLSKFHFTRVFRMATGTSPGRFLAAVRFYRAKHLLLRTSLSITDISYCVGYNSLGTFTTRFAKCVGVAPGQYRQLARTGTGMVAPPGRADDPAQCGTVFGRLAVPPSERRIRVYVGVFESPILQGTPVSCDIVEYSGHYLLSAVPPGEWYVCAAAVEADNFDVAPWERKPMFFGSGVPVSVRAASTSRVDIALHPTRALDPPILMVIPELDSCKPPAEIAAMEQARSS</sequence>
<keyword evidence="1" id="KW-0805">Transcription regulation</keyword>
<name>A0A1V9A605_SACPI</name>
<evidence type="ECO:0000259" key="4">
    <source>
        <dbReference type="PROSITE" id="PS01124"/>
    </source>
</evidence>
<dbReference type="InterPro" id="IPR009057">
    <property type="entry name" value="Homeodomain-like_sf"/>
</dbReference>
<dbReference type="RefSeq" id="WP_081191612.1">
    <property type="nucleotide sequence ID" value="NZ_MWIH01000005.1"/>
</dbReference>
<evidence type="ECO:0000256" key="2">
    <source>
        <dbReference type="ARBA" id="ARBA00023125"/>
    </source>
</evidence>
<dbReference type="GO" id="GO:0003700">
    <property type="term" value="F:DNA-binding transcription factor activity"/>
    <property type="evidence" value="ECO:0007669"/>
    <property type="project" value="InterPro"/>
</dbReference>
<dbReference type="SMART" id="SM00342">
    <property type="entry name" value="HTH_ARAC"/>
    <property type="match status" value="1"/>
</dbReference>
<keyword evidence="6" id="KW-1185">Reference proteome</keyword>
<gene>
    <name evidence="5" type="ORF">B1813_10335</name>
</gene>
<dbReference type="SUPFAM" id="SSF46689">
    <property type="entry name" value="Homeodomain-like"/>
    <property type="match status" value="2"/>
</dbReference>
<reference evidence="5 6" key="1">
    <citation type="submission" date="2017-02" db="EMBL/GenBank/DDBJ databases">
        <title>Draft genome of Saccharomonospora sp. 154.</title>
        <authorList>
            <person name="Alonso-Carmona G.S."/>
            <person name="De La Haba R."/>
            <person name="Vera-Gargallo B."/>
            <person name="Sandoval-Trujillo A.H."/>
            <person name="Ramirez-Duran N."/>
            <person name="Ventosa A."/>
        </authorList>
    </citation>
    <scope>NUCLEOTIDE SEQUENCE [LARGE SCALE GENOMIC DNA]</scope>
    <source>
        <strain evidence="5 6">LRS4.154</strain>
    </source>
</reference>
<dbReference type="Gene3D" id="1.10.10.60">
    <property type="entry name" value="Homeodomain-like"/>
    <property type="match status" value="2"/>
</dbReference>
<dbReference type="STRING" id="1962155.B1813_10335"/>
<dbReference type="InterPro" id="IPR050204">
    <property type="entry name" value="AraC_XylS_family_regulators"/>
</dbReference>
<dbReference type="PANTHER" id="PTHR46796">
    <property type="entry name" value="HTH-TYPE TRANSCRIPTIONAL ACTIVATOR RHAS-RELATED"/>
    <property type="match status" value="1"/>
</dbReference>
<keyword evidence="3" id="KW-0804">Transcription</keyword>
<dbReference type="GO" id="GO:0043565">
    <property type="term" value="F:sequence-specific DNA binding"/>
    <property type="evidence" value="ECO:0007669"/>
    <property type="project" value="InterPro"/>
</dbReference>
<evidence type="ECO:0000313" key="6">
    <source>
        <dbReference type="Proteomes" id="UP000192591"/>
    </source>
</evidence>
<evidence type="ECO:0000313" key="5">
    <source>
        <dbReference type="EMBL" id="OQO92567.1"/>
    </source>
</evidence>
<dbReference type="PANTHER" id="PTHR46796:SF2">
    <property type="entry name" value="TRANSCRIPTIONAL REGULATORY PROTEIN"/>
    <property type="match status" value="1"/>
</dbReference>
<dbReference type="AlphaFoldDB" id="A0A1V9A605"/>
<evidence type="ECO:0000256" key="3">
    <source>
        <dbReference type="ARBA" id="ARBA00023163"/>
    </source>
</evidence>
<dbReference type="Proteomes" id="UP000192591">
    <property type="component" value="Unassembled WGS sequence"/>
</dbReference>
<comment type="caution">
    <text evidence="5">The sequence shown here is derived from an EMBL/GenBank/DDBJ whole genome shotgun (WGS) entry which is preliminary data.</text>
</comment>
<dbReference type="PROSITE" id="PS01124">
    <property type="entry name" value="HTH_ARAC_FAMILY_2"/>
    <property type="match status" value="1"/>
</dbReference>
<dbReference type="InterPro" id="IPR018060">
    <property type="entry name" value="HTH_AraC"/>
</dbReference>
<dbReference type="Pfam" id="PF12833">
    <property type="entry name" value="HTH_18"/>
    <property type="match status" value="1"/>
</dbReference>
<accession>A0A1V9A605</accession>
<evidence type="ECO:0000256" key="1">
    <source>
        <dbReference type="ARBA" id="ARBA00023015"/>
    </source>
</evidence>
<dbReference type="EMBL" id="MWIH01000005">
    <property type="protein sequence ID" value="OQO92567.1"/>
    <property type="molecule type" value="Genomic_DNA"/>
</dbReference>
<proteinExistence type="predicted"/>
<protein>
    <recommendedName>
        <fullName evidence="4">HTH araC/xylS-type domain-containing protein</fullName>
    </recommendedName>
</protein>
<keyword evidence="2" id="KW-0238">DNA-binding</keyword>
<organism evidence="5 6">
    <name type="scientific">Saccharomonospora piscinae</name>
    <dbReference type="NCBI Taxonomy" id="687388"/>
    <lineage>
        <taxon>Bacteria</taxon>
        <taxon>Bacillati</taxon>
        <taxon>Actinomycetota</taxon>
        <taxon>Actinomycetes</taxon>
        <taxon>Pseudonocardiales</taxon>
        <taxon>Pseudonocardiaceae</taxon>
        <taxon>Saccharomonospora</taxon>
    </lineage>
</organism>
<feature type="domain" description="HTH araC/xylS-type" evidence="4">
    <location>
        <begin position="6"/>
        <end position="104"/>
    </location>
</feature>